<evidence type="ECO:0000313" key="7">
    <source>
        <dbReference type="Proteomes" id="UP000576969"/>
    </source>
</evidence>
<evidence type="ECO:0000256" key="1">
    <source>
        <dbReference type="ARBA" id="ARBA00004196"/>
    </source>
</evidence>
<comment type="subcellular location">
    <subcellularLocation>
        <location evidence="1">Cell envelope</location>
    </subcellularLocation>
</comment>
<protein>
    <submittedName>
        <fullName evidence="6">ABC-type glycerol-3-phosphate transport system substrate-binding protein</fullName>
    </submittedName>
</protein>
<name>A0A7Y9GSC5_9MICO</name>
<dbReference type="PANTHER" id="PTHR43649:SF31">
    <property type="entry name" value="SN-GLYCEROL-3-PHOSPHATE-BINDING PERIPLASMIC PROTEIN UGPB"/>
    <property type="match status" value="1"/>
</dbReference>
<reference evidence="6 7" key="1">
    <citation type="submission" date="2020-07" db="EMBL/GenBank/DDBJ databases">
        <title>Sequencing the genomes of 1000 actinobacteria strains.</title>
        <authorList>
            <person name="Klenk H.-P."/>
        </authorList>
    </citation>
    <scope>NUCLEOTIDE SEQUENCE [LARGE SCALE GENOMIC DNA]</scope>
    <source>
        <strain evidence="6 7">DSM 24662</strain>
    </source>
</reference>
<keyword evidence="7" id="KW-1185">Reference proteome</keyword>
<evidence type="ECO:0000256" key="5">
    <source>
        <dbReference type="SAM" id="Phobius"/>
    </source>
</evidence>
<keyword evidence="3" id="KW-0813">Transport</keyword>
<dbReference type="AlphaFoldDB" id="A0A7Y9GSC5"/>
<evidence type="ECO:0000256" key="3">
    <source>
        <dbReference type="ARBA" id="ARBA00022448"/>
    </source>
</evidence>
<organism evidence="6 7">
    <name type="scientific">Microbacterium immunditiarum</name>
    <dbReference type="NCBI Taxonomy" id="337480"/>
    <lineage>
        <taxon>Bacteria</taxon>
        <taxon>Bacillati</taxon>
        <taxon>Actinomycetota</taxon>
        <taxon>Actinomycetes</taxon>
        <taxon>Micrococcales</taxon>
        <taxon>Microbacteriaceae</taxon>
        <taxon>Microbacterium</taxon>
    </lineage>
</organism>
<keyword evidence="5" id="KW-0812">Transmembrane</keyword>
<dbReference type="InterPro" id="IPR050490">
    <property type="entry name" value="Bact_solute-bd_prot1"/>
</dbReference>
<dbReference type="InterPro" id="IPR006311">
    <property type="entry name" value="TAT_signal"/>
</dbReference>
<dbReference type="GO" id="GO:0030313">
    <property type="term" value="C:cell envelope"/>
    <property type="evidence" value="ECO:0007669"/>
    <property type="project" value="UniProtKB-SubCell"/>
</dbReference>
<proteinExistence type="inferred from homology"/>
<feature type="transmembrane region" description="Helical" evidence="5">
    <location>
        <begin position="12"/>
        <end position="31"/>
    </location>
</feature>
<dbReference type="CDD" id="cd13585">
    <property type="entry name" value="PBP2_TMBP_like"/>
    <property type="match status" value="1"/>
</dbReference>
<dbReference type="PROSITE" id="PS51257">
    <property type="entry name" value="PROKAR_LIPOPROTEIN"/>
    <property type="match status" value="1"/>
</dbReference>
<evidence type="ECO:0000256" key="2">
    <source>
        <dbReference type="ARBA" id="ARBA00008520"/>
    </source>
</evidence>
<dbReference type="RefSeq" id="WP_179492311.1">
    <property type="nucleotide sequence ID" value="NZ_JACCBV010000001.1"/>
</dbReference>
<keyword evidence="5" id="KW-0472">Membrane</keyword>
<accession>A0A7Y9GSC5</accession>
<keyword evidence="4" id="KW-0732">Signal</keyword>
<comment type="similarity">
    <text evidence="2">Belongs to the bacterial solute-binding protein 1 family.</text>
</comment>
<gene>
    <name evidence="6" type="ORF">BJ991_003625</name>
</gene>
<evidence type="ECO:0000256" key="4">
    <source>
        <dbReference type="ARBA" id="ARBA00022729"/>
    </source>
</evidence>
<dbReference type="InterPro" id="IPR006059">
    <property type="entry name" value="SBP"/>
</dbReference>
<dbReference type="SUPFAM" id="SSF53850">
    <property type="entry name" value="Periplasmic binding protein-like II"/>
    <property type="match status" value="1"/>
</dbReference>
<dbReference type="Proteomes" id="UP000576969">
    <property type="component" value="Unassembled WGS sequence"/>
</dbReference>
<dbReference type="Pfam" id="PF13416">
    <property type="entry name" value="SBP_bac_8"/>
    <property type="match status" value="1"/>
</dbReference>
<keyword evidence="5" id="KW-1133">Transmembrane helix</keyword>
<evidence type="ECO:0000313" key="6">
    <source>
        <dbReference type="EMBL" id="NYE21597.1"/>
    </source>
</evidence>
<dbReference type="PANTHER" id="PTHR43649">
    <property type="entry name" value="ARABINOSE-BINDING PROTEIN-RELATED"/>
    <property type="match status" value="1"/>
</dbReference>
<comment type="caution">
    <text evidence="6">The sequence shown here is derived from an EMBL/GenBank/DDBJ whole genome shotgun (WGS) entry which is preliminary data.</text>
</comment>
<dbReference type="Gene3D" id="3.40.190.10">
    <property type="entry name" value="Periplasmic binding protein-like II"/>
    <property type="match status" value="1"/>
</dbReference>
<dbReference type="PROSITE" id="PS51318">
    <property type="entry name" value="TAT"/>
    <property type="match status" value="1"/>
</dbReference>
<sequence>MSLSTRSATKRTFLRGVGVTVALATICGLAACSPGSEPEEAHAGDGAANLQIWFNGAAEQATLIQESIDRFSEANPQITVELLNIAGADYYTKLKTAAVGNQLPDVFFARTQEIPANAANKWQQSLEDYVSDADVEDFWPAEVAQMSYEGELYALPYDFSNFAVYVNKTMFADAGIELPTEDWTWEEFFDIAAEFPQTDGSRQTRWGAFVPFTPWLMMGILKANGGETFTEDGSRSVINSPENVETFRFLLEQAEKGVTPQPGALPQGMHPFNSGLVAMHVGGSWEASIHRNAIGDEFEWDVIKLPKGSSGERAVATAGGAWALSKDSESPEQAFELMRHLTSEDELNFLMSEQVSGIPGRQSSTERWREVAGNAGLPPQNISVFPDQMLEDAVKWSYPVYWDAFNTAWTNRVQSMTSGEDPAVALAALEEDVNAAAEKIK</sequence>
<dbReference type="EMBL" id="JACCBV010000001">
    <property type="protein sequence ID" value="NYE21597.1"/>
    <property type="molecule type" value="Genomic_DNA"/>
</dbReference>